<gene>
    <name evidence="1" type="ORF">pipiens_019057</name>
</gene>
<reference evidence="1 2" key="1">
    <citation type="submission" date="2024-05" db="EMBL/GenBank/DDBJ databases">
        <title>Culex pipiens pipiens assembly and annotation.</title>
        <authorList>
            <person name="Alout H."/>
            <person name="Durand T."/>
        </authorList>
    </citation>
    <scope>NUCLEOTIDE SEQUENCE [LARGE SCALE GENOMIC DNA]</scope>
    <source>
        <strain evidence="1">HA-2024</strain>
        <tissue evidence="1">Whole body</tissue>
    </source>
</reference>
<dbReference type="EMBL" id="JBEHCU010000799">
    <property type="protein sequence ID" value="KAL1404111.1"/>
    <property type="molecule type" value="Genomic_DNA"/>
</dbReference>
<dbReference type="AlphaFoldDB" id="A0ABD1DWJ6"/>
<name>A0ABD1DWJ6_CULPP</name>
<protein>
    <submittedName>
        <fullName evidence="1">Uncharacterized protein</fullName>
    </submittedName>
</protein>
<organism evidence="1 2">
    <name type="scientific">Culex pipiens pipiens</name>
    <name type="common">Northern house mosquito</name>
    <dbReference type="NCBI Taxonomy" id="38569"/>
    <lineage>
        <taxon>Eukaryota</taxon>
        <taxon>Metazoa</taxon>
        <taxon>Ecdysozoa</taxon>
        <taxon>Arthropoda</taxon>
        <taxon>Hexapoda</taxon>
        <taxon>Insecta</taxon>
        <taxon>Pterygota</taxon>
        <taxon>Neoptera</taxon>
        <taxon>Endopterygota</taxon>
        <taxon>Diptera</taxon>
        <taxon>Nematocera</taxon>
        <taxon>Culicoidea</taxon>
        <taxon>Culicidae</taxon>
        <taxon>Culicinae</taxon>
        <taxon>Culicini</taxon>
        <taxon>Culex</taxon>
        <taxon>Culex</taxon>
    </lineage>
</organism>
<sequence>MPEVDPVDVDIRKQDEVRWKFRIGTASIGRLILSGPMNDDWDNRGMRNNSGVGGGYNSIPPSFVSDGYGAVQTIFNLNAVRWLANQQQRDQHRDHNDHPRKLSTAAALFQDEELQRIEAIIKEKGLAKDDDFDCNQKLQFVGTEPAEGYAATN</sequence>
<comment type="caution">
    <text evidence="1">The sequence shown here is derived from an EMBL/GenBank/DDBJ whole genome shotgun (WGS) entry which is preliminary data.</text>
</comment>
<evidence type="ECO:0000313" key="1">
    <source>
        <dbReference type="EMBL" id="KAL1404111.1"/>
    </source>
</evidence>
<proteinExistence type="predicted"/>
<dbReference type="Proteomes" id="UP001562425">
    <property type="component" value="Unassembled WGS sequence"/>
</dbReference>
<accession>A0ABD1DWJ6</accession>
<keyword evidence="2" id="KW-1185">Reference proteome</keyword>
<evidence type="ECO:0000313" key="2">
    <source>
        <dbReference type="Proteomes" id="UP001562425"/>
    </source>
</evidence>